<dbReference type="Proteomes" id="UP000749559">
    <property type="component" value="Unassembled WGS sequence"/>
</dbReference>
<dbReference type="AlphaFoldDB" id="A0A8S4NMS9"/>
<evidence type="ECO:0000313" key="1">
    <source>
        <dbReference type="EMBL" id="CAH1782932.1"/>
    </source>
</evidence>
<sequence length="219" mass="25091">MWKLVKIIGYFEAKAIELHVGQHSEVHQSLAQPFEMSIFTCLSECSPLKQYDDVDNVEIAVQQSEKQPSVQNIPDESIVALDVSNEVPISASRSPNKKLQRLIDIITIVRRNKPALIQYLRKLRRNSVIVRYLKNLGRRLGIAPRLWKLIMKEILEDLRPRSTKAPLAEETTTPDLMRPPPKMLRKIVEIICATSKICDSTDAEMHMKKTTAWRINGIL</sequence>
<gene>
    <name evidence="1" type="ORF">OFUS_LOCUS9329</name>
</gene>
<organism evidence="1 2">
    <name type="scientific">Owenia fusiformis</name>
    <name type="common">Polychaete worm</name>
    <dbReference type="NCBI Taxonomy" id="6347"/>
    <lineage>
        <taxon>Eukaryota</taxon>
        <taxon>Metazoa</taxon>
        <taxon>Spiralia</taxon>
        <taxon>Lophotrochozoa</taxon>
        <taxon>Annelida</taxon>
        <taxon>Polychaeta</taxon>
        <taxon>Sedentaria</taxon>
        <taxon>Canalipalpata</taxon>
        <taxon>Sabellida</taxon>
        <taxon>Oweniida</taxon>
        <taxon>Oweniidae</taxon>
        <taxon>Owenia</taxon>
    </lineage>
</organism>
<name>A0A8S4NMS9_OWEFU</name>
<dbReference type="EMBL" id="CAIIXF020000005">
    <property type="protein sequence ID" value="CAH1782932.1"/>
    <property type="molecule type" value="Genomic_DNA"/>
</dbReference>
<accession>A0A8S4NMS9</accession>
<proteinExistence type="predicted"/>
<evidence type="ECO:0000313" key="2">
    <source>
        <dbReference type="Proteomes" id="UP000749559"/>
    </source>
</evidence>
<keyword evidence="2" id="KW-1185">Reference proteome</keyword>
<comment type="caution">
    <text evidence="1">The sequence shown here is derived from an EMBL/GenBank/DDBJ whole genome shotgun (WGS) entry which is preliminary data.</text>
</comment>
<reference evidence="1" key="1">
    <citation type="submission" date="2022-03" db="EMBL/GenBank/DDBJ databases">
        <authorList>
            <person name="Martin C."/>
        </authorList>
    </citation>
    <scope>NUCLEOTIDE SEQUENCE</scope>
</reference>
<protein>
    <submittedName>
        <fullName evidence="1">Uncharacterized protein</fullName>
    </submittedName>
</protein>